<feature type="transmembrane region" description="Helical" evidence="6">
    <location>
        <begin position="287"/>
        <end position="309"/>
    </location>
</feature>
<keyword evidence="8" id="KW-1185">Reference proteome</keyword>
<feature type="transmembrane region" description="Helical" evidence="6">
    <location>
        <begin position="255"/>
        <end position="275"/>
    </location>
</feature>
<evidence type="ECO:0008006" key="9">
    <source>
        <dbReference type="Google" id="ProtNLM"/>
    </source>
</evidence>
<dbReference type="AlphaFoldDB" id="A0A848M8P9"/>
<feature type="transmembrane region" description="Helical" evidence="6">
    <location>
        <begin position="153"/>
        <end position="179"/>
    </location>
</feature>
<feature type="transmembrane region" description="Helical" evidence="6">
    <location>
        <begin position="217"/>
        <end position="243"/>
    </location>
</feature>
<dbReference type="EMBL" id="JABBPN010000011">
    <property type="protein sequence ID" value="NMO96639.1"/>
    <property type="molecule type" value="Genomic_DNA"/>
</dbReference>
<evidence type="ECO:0000256" key="6">
    <source>
        <dbReference type="SAM" id="Phobius"/>
    </source>
</evidence>
<dbReference type="PANTHER" id="PTHR30250:SF11">
    <property type="entry name" value="O-ANTIGEN TRANSPORTER-RELATED"/>
    <property type="match status" value="1"/>
</dbReference>
<evidence type="ECO:0000256" key="2">
    <source>
        <dbReference type="ARBA" id="ARBA00022475"/>
    </source>
</evidence>
<organism evidence="7 8">
    <name type="scientific">Paenibacillus lemnae</name>
    <dbReference type="NCBI Taxonomy" id="1330551"/>
    <lineage>
        <taxon>Bacteria</taxon>
        <taxon>Bacillati</taxon>
        <taxon>Bacillota</taxon>
        <taxon>Bacilli</taxon>
        <taxon>Bacillales</taxon>
        <taxon>Paenibacillaceae</taxon>
        <taxon>Paenibacillus</taxon>
    </lineage>
</organism>
<evidence type="ECO:0000313" key="7">
    <source>
        <dbReference type="EMBL" id="NMO96639.1"/>
    </source>
</evidence>
<evidence type="ECO:0000313" key="8">
    <source>
        <dbReference type="Proteomes" id="UP000565468"/>
    </source>
</evidence>
<keyword evidence="5 6" id="KW-0472">Membrane</keyword>
<keyword evidence="3 6" id="KW-0812">Transmembrane</keyword>
<sequence length="433" mass="49641">MIKKLFSVYASNMLLGILGFITVPVLLAHMGIEGYGYYGIYLTLFSYYTLFELGIIKHFTKLLSQNNNAELQKVISCFYYFTVAMIILSIPFIVPIIQAGFGVPWKYALLLGVMVPIEYVLYMPSKIHIAYAAANKKFERISAFNLVSGLIRYMLLIIGAVVTQHIFIVLLLLTLRRIFDIRLSRRMIREGHIRIFDLGQVNRDNLRQVFRYYKESFFLSVTQALQINLSGMMALMVSHWFGVAGLGLFRSTYDVLSKIWFFSNGLGMVVFPYFAGGSVKTANYRKYTLISWGFYSVLLLVFICLFPYVNQYMLHGLLQGRSDFLLYLFMLISVLLAAQSNLSYEYLQARGEYKSLWLITLVTNLVFGACAFVVYSYTHSLLSVGIAWTSGLILQTCWFEAKSLKPIKLAFWYPLAFAACWLLAGYVCLRLQF</sequence>
<keyword evidence="4 6" id="KW-1133">Transmembrane helix</keyword>
<feature type="transmembrane region" description="Helical" evidence="6">
    <location>
        <begin position="77"/>
        <end position="101"/>
    </location>
</feature>
<dbReference type="RefSeq" id="WP_169505430.1">
    <property type="nucleotide sequence ID" value="NZ_JABBPN010000011.1"/>
</dbReference>
<evidence type="ECO:0000256" key="1">
    <source>
        <dbReference type="ARBA" id="ARBA00004651"/>
    </source>
</evidence>
<evidence type="ECO:0000256" key="3">
    <source>
        <dbReference type="ARBA" id="ARBA00022692"/>
    </source>
</evidence>
<comment type="subcellular location">
    <subcellularLocation>
        <location evidence="1">Cell membrane</location>
        <topology evidence="1">Multi-pass membrane protein</topology>
    </subcellularLocation>
</comment>
<dbReference type="PANTHER" id="PTHR30250">
    <property type="entry name" value="PST FAMILY PREDICTED COLANIC ACID TRANSPORTER"/>
    <property type="match status" value="1"/>
</dbReference>
<proteinExistence type="predicted"/>
<reference evidence="7 8" key="1">
    <citation type="submission" date="2020-04" db="EMBL/GenBank/DDBJ databases">
        <title>Paenibacillus algicola sp. nov., a novel marine bacterium producing alginate lyase.</title>
        <authorList>
            <person name="Huang H."/>
        </authorList>
    </citation>
    <scope>NUCLEOTIDE SEQUENCE [LARGE SCALE GENOMIC DNA]</scope>
    <source>
        <strain evidence="7 8">L7-75</strain>
    </source>
</reference>
<feature type="transmembrane region" description="Helical" evidence="6">
    <location>
        <begin position="12"/>
        <end position="32"/>
    </location>
</feature>
<feature type="transmembrane region" description="Helical" evidence="6">
    <location>
        <begin position="38"/>
        <end position="56"/>
    </location>
</feature>
<dbReference type="InterPro" id="IPR050833">
    <property type="entry name" value="Poly_Biosynth_Transport"/>
</dbReference>
<feature type="transmembrane region" description="Helical" evidence="6">
    <location>
        <begin position="356"/>
        <end position="375"/>
    </location>
</feature>
<gene>
    <name evidence="7" type="ORF">HII30_12735</name>
</gene>
<evidence type="ECO:0000256" key="5">
    <source>
        <dbReference type="ARBA" id="ARBA00023136"/>
    </source>
</evidence>
<dbReference type="Proteomes" id="UP000565468">
    <property type="component" value="Unassembled WGS sequence"/>
</dbReference>
<keyword evidence="2" id="KW-1003">Cell membrane</keyword>
<feature type="transmembrane region" description="Helical" evidence="6">
    <location>
        <begin position="324"/>
        <end position="344"/>
    </location>
</feature>
<accession>A0A848M8P9</accession>
<protein>
    <recommendedName>
        <fullName evidence="9">Polysaccharide biosynthesis protein</fullName>
    </recommendedName>
</protein>
<dbReference type="GO" id="GO:0005886">
    <property type="term" value="C:plasma membrane"/>
    <property type="evidence" value="ECO:0007669"/>
    <property type="project" value="UniProtKB-SubCell"/>
</dbReference>
<feature type="transmembrane region" description="Helical" evidence="6">
    <location>
        <begin position="411"/>
        <end position="432"/>
    </location>
</feature>
<name>A0A848M8P9_PAELE</name>
<comment type="caution">
    <text evidence="7">The sequence shown here is derived from an EMBL/GenBank/DDBJ whole genome shotgun (WGS) entry which is preliminary data.</text>
</comment>
<evidence type="ECO:0000256" key="4">
    <source>
        <dbReference type="ARBA" id="ARBA00022989"/>
    </source>
</evidence>